<organism evidence="7 8">
    <name type="scientific">Candidatus Kutchimonas denitrificans</name>
    <dbReference type="NCBI Taxonomy" id="3056748"/>
    <lineage>
        <taxon>Bacteria</taxon>
        <taxon>Pseudomonadati</taxon>
        <taxon>Gemmatimonadota</taxon>
        <taxon>Gemmatimonadia</taxon>
        <taxon>Candidatus Palauibacterales</taxon>
        <taxon>Candidatus Palauibacteraceae</taxon>
        <taxon>Candidatus Kutchimonas</taxon>
    </lineage>
</organism>
<evidence type="ECO:0000313" key="7">
    <source>
        <dbReference type="EMBL" id="NIR76204.1"/>
    </source>
</evidence>
<dbReference type="Gene3D" id="2.40.10.340">
    <property type="entry name" value="Rod shape-determining protein MreC, domain 1"/>
    <property type="match status" value="1"/>
</dbReference>
<proteinExistence type="inferred from homology"/>
<evidence type="ECO:0000259" key="6">
    <source>
        <dbReference type="Pfam" id="PF04085"/>
    </source>
</evidence>
<feature type="domain" description="Rod shape-determining protein MreC beta-barrel core" evidence="6">
    <location>
        <begin position="91"/>
        <end position="235"/>
    </location>
</feature>
<dbReference type="Proteomes" id="UP000702544">
    <property type="component" value="Unassembled WGS sequence"/>
</dbReference>
<evidence type="ECO:0000256" key="2">
    <source>
        <dbReference type="ARBA" id="ARBA00013855"/>
    </source>
</evidence>
<dbReference type="AlphaFoldDB" id="A0AAE4ZAA3"/>
<reference evidence="7 8" key="1">
    <citation type="submission" date="2020-01" db="EMBL/GenBank/DDBJ databases">
        <title>Genomes assembled from Gulf of Kutch pelagic sediment metagenomes.</title>
        <authorList>
            <person name="Chandrashekar M."/>
            <person name="Mahajan M.S."/>
            <person name="Dave K.J."/>
            <person name="Vatsa P."/>
            <person name="Nathani N.M."/>
        </authorList>
    </citation>
    <scope>NUCLEOTIDE SEQUENCE [LARGE SCALE GENOMIC DNA]</scope>
    <source>
        <strain evidence="7">KS3-K002</strain>
    </source>
</reference>
<comment type="similarity">
    <text evidence="1">Belongs to the MreC family.</text>
</comment>
<dbReference type="InterPro" id="IPR042175">
    <property type="entry name" value="Cell/Rod_MreC_2"/>
</dbReference>
<dbReference type="GO" id="GO:0008360">
    <property type="term" value="P:regulation of cell shape"/>
    <property type="evidence" value="ECO:0007669"/>
    <property type="project" value="UniProtKB-KW"/>
</dbReference>
<dbReference type="EMBL" id="JAACAK010000114">
    <property type="protein sequence ID" value="NIR76204.1"/>
    <property type="molecule type" value="Genomic_DNA"/>
</dbReference>
<protein>
    <recommendedName>
        <fullName evidence="2">Cell shape-determining protein MreC</fullName>
    </recommendedName>
    <alternativeName>
        <fullName evidence="4">Cell shape protein MreC</fullName>
    </alternativeName>
</protein>
<evidence type="ECO:0000256" key="1">
    <source>
        <dbReference type="ARBA" id="ARBA00009369"/>
    </source>
</evidence>
<keyword evidence="3" id="KW-0133">Cell shape</keyword>
<dbReference type="GO" id="GO:0005886">
    <property type="term" value="C:plasma membrane"/>
    <property type="evidence" value="ECO:0007669"/>
    <property type="project" value="TreeGrafter"/>
</dbReference>
<dbReference type="Gene3D" id="2.40.10.350">
    <property type="entry name" value="Rod shape-determining protein MreC, domain 2"/>
    <property type="match status" value="1"/>
</dbReference>
<dbReference type="Pfam" id="PF04085">
    <property type="entry name" value="MreC"/>
    <property type="match status" value="1"/>
</dbReference>
<evidence type="ECO:0000256" key="4">
    <source>
        <dbReference type="ARBA" id="ARBA00032089"/>
    </source>
</evidence>
<feature type="coiled-coil region" evidence="5">
    <location>
        <begin position="33"/>
        <end position="77"/>
    </location>
</feature>
<name>A0AAE4ZAA3_9BACT</name>
<dbReference type="PIRSF" id="PIRSF038471">
    <property type="entry name" value="MreC"/>
    <property type="match status" value="1"/>
</dbReference>
<evidence type="ECO:0000313" key="8">
    <source>
        <dbReference type="Proteomes" id="UP000702544"/>
    </source>
</evidence>
<dbReference type="InterPro" id="IPR042177">
    <property type="entry name" value="Cell/Rod_1"/>
</dbReference>
<accession>A0AAE4ZAA3</accession>
<dbReference type="PANTHER" id="PTHR34138:SF1">
    <property type="entry name" value="CELL SHAPE-DETERMINING PROTEIN MREC"/>
    <property type="match status" value="1"/>
</dbReference>
<comment type="caution">
    <text evidence="7">The sequence shown here is derived from an EMBL/GenBank/DDBJ whole genome shotgun (WGS) entry which is preliminary data.</text>
</comment>
<dbReference type="PANTHER" id="PTHR34138">
    <property type="entry name" value="CELL SHAPE-DETERMINING PROTEIN MREC"/>
    <property type="match status" value="1"/>
</dbReference>
<evidence type="ECO:0000256" key="3">
    <source>
        <dbReference type="ARBA" id="ARBA00022960"/>
    </source>
</evidence>
<keyword evidence="5" id="KW-0175">Coiled coil</keyword>
<dbReference type="InterPro" id="IPR007221">
    <property type="entry name" value="MreC"/>
</dbReference>
<gene>
    <name evidence="7" type="ORF">GWO12_14000</name>
</gene>
<sequence length="263" mass="27885">MTLPHERQLAVSTTLRSTVLAPVLRLQSWFSDMRALRGHIDGLRRERDSLAAQLLALQNVEEENRRLRALIDLAERGPQYFLPANLDPAGRAGEEVKRSFVLDAGAGDGVRRNSPVVTSGGLVGVVRMVAPGQATGDFWTHPDFRVSAMTADGRVFGIIRPLSGEAPVMQLEGAPYQVELAAGTEIVTSGMGGVFPRGIPIGRVIELVSAEAGWAKSYLVEPAVLPDAVREAMVVLDDAAEADLTEVWSAGGAAGAEGAGGPR</sequence>
<evidence type="ECO:0000256" key="5">
    <source>
        <dbReference type="SAM" id="Coils"/>
    </source>
</evidence>
<dbReference type="InterPro" id="IPR055342">
    <property type="entry name" value="MreC_beta-barrel_core"/>
</dbReference>